<name>A0A644UEU1_9ZZZZ</name>
<dbReference type="SFLD" id="SFLDS00029">
    <property type="entry name" value="Radical_SAM"/>
    <property type="match status" value="1"/>
</dbReference>
<evidence type="ECO:0000256" key="1">
    <source>
        <dbReference type="ARBA" id="ARBA00001966"/>
    </source>
</evidence>
<dbReference type="InterPro" id="IPR034422">
    <property type="entry name" value="HydE/PylB-like"/>
</dbReference>
<accession>A0A644UEU1</accession>
<dbReference type="PANTHER" id="PTHR43726">
    <property type="entry name" value="3-METHYLORNITHINE SYNTHASE"/>
    <property type="match status" value="1"/>
</dbReference>
<evidence type="ECO:0000256" key="6">
    <source>
        <dbReference type="ARBA" id="ARBA00023014"/>
    </source>
</evidence>
<dbReference type="GO" id="GO:0016740">
    <property type="term" value="F:transferase activity"/>
    <property type="evidence" value="ECO:0007669"/>
    <property type="project" value="TreeGrafter"/>
</dbReference>
<dbReference type="SFLD" id="SFLDG01060">
    <property type="entry name" value="BATS_domain_containing"/>
    <property type="match status" value="1"/>
</dbReference>
<dbReference type="GO" id="GO:0016491">
    <property type="term" value="F:oxidoreductase activity"/>
    <property type="evidence" value="ECO:0007669"/>
    <property type="project" value="UniProtKB-KW"/>
</dbReference>
<comment type="cofactor">
    <cofactor evidence="7">
        <name>[2Fe-2S] cluster</name>
        <dbReference type="ChEBI" id="CHEBI:190135"/>
    </cofactor>
</comment>
<keyword evidence="6" id="KW-0411">Iron-sulfur</keyword>
<dbReference type="InterPro" id="IPR007197">
    <property type="entry name" value="rSAM"/>
</dbReference>
<dbReference type="InterPro" id="IPR010722">
    <property type="entry name" value="BATS_dom"/>
</dbReference>
<evidence type="ECO:0000256" key="2">
    <source>
        <dbReference type="ARBA" id="ARBA00022485"/>
    </source>
</evidence>
<dbReference type="PIRSF" id="PIRSF004762">
    <property type="entry name" value="CHP00423"/>
    <property type="match status" value="1"/>
</dbReference>
<comment type="caution">
    <text evidence="9">The sequence shown here is derived from an EMBL/GenBank/DDBJ whole genome shotgun (WGS) entry which is preliminary data.</text>
</comment>
<protein>
    <submittedName>
        <fullName evidence="9">[FeFe] hydrogenase maturase subunit HydE</fullName>
        <ecNumber evidence="9">1.8.-.-</ecNumber>
    </submittedName>
</protein>
<keyword evidence="4" id="KW-0479">Metal-binding</keyword>
<dbReference type="Pfam" id="PF06968">
    <property type="entry name" value="BATS"/>
    <property type="match status" value="1"/>
</dbReference>
<reference evidence="9" key="1">
    <citation type="submission" date="2019-08" db="EMBL/GenBank/DDBJ databases">
        <authorList>
            <person name="Kucharzyk K."/>
            <person name="Murdoch R.W."/>
            <person name="Higgins S."/>
            <person name="Loffler F."/>
        </authorList>
    </citation>
    <scope>NUCLEOTIDE SEQUENCE</scope>
</reference>
<organism evidence="9">
    <name type="scientific">bioreactor metagenome</name>
    <dbReference type="NCBI Taxonomy" id="1076179"/>
    <lineage>
        <taxon>unclassified sequences</taxon>
        <taxon>metagenomes</taxon>
        <taxon>ecological metagenomes</taxon>
    </lineage>
</organism>
<evidence type="ECO:0000256" key="5">
    <source>
        <dbReference type="ARBA" id="ARBA00023004"/>
    </source>
</evidence>
<evidence type="ECO:0000256" key="3">
    <source>
        <dbReference type="ARBA" id="ARBA00022691"/>
    </source>
</evidence>
<sequence length="357" mass="40725">MNLDNILNQKDFTKEELVFLLSLENEDMKKLLDKALEVKLREIGNEVYFRGLIEYSNRCAKSCLYCGVRLPNEKVVRYTMTDQEVLNCAKMALDMDYGSLAIQSGERNDRAFTSKITYLLNEINKLSDGKLGITLSCGEQTEEVYREWFEAGAHRYLLRIESSNKDLYYKIHPHDDIHSFDTRLNALKSLINIGYQAGTGVMIGLPFQTIEDLANDLLFFKELNVAMVGMGPFIAHGDTPLYQFKDLIGDDQTRFNMTMKMIACLRLLMPRINMVAATANQTLFEKGREEAVMAGANIIMPNLTPTKYREEYMIYPNKACVGDQPQECQGCLAQRMQSINHKIGYGKWGDSKAFTNL</sequence>
<dbReference type="SFLD" id="SFLDG01280">
    <property type="entry name" value="HydE/PylB-like"/>
    <property type="match status" value="1"/>
</dbReference>
<dbReference type="InterPro" id="IPR024021">
    <property type="entry name" value="FeFe-hyd_HydE_rSAM"/>
</dbReference>
<comment type="cofactor">
    <cofactor evidence="1">
        <name>[4Fe-4S] cluster</name>
        <dbReference type="ChEBI" id="CHEBI:49883"/>
    </cofactor>
</comment>
<proteinExistence type="predicted"/>
<dbReference type="GO" id="GO:0051536">
    <property type="term" value="F:iron-sulfur cluster binding"/>
    <property type="evidence" value="ECO:0007669"/>
    <property type="project" value="UniProtKB-KW"/>
</dbReference>
<dbReference type="SMART" id="SM00729">
    <property type="entry name" value="Elp3"/>
    <property type="match status" value="1"/>
</dbReference>
<dbReference type="Gene3D" id="3.20.20.70">
    <property type="entry name" value="Aldolase class I"/>
    <property type="match status" value="1"/>
</dbReference>
<dbReference type="NCBIfam" id="TIGR03956">
    <property type="entry name" value="rSAM_HydE"/>
    <property type="match status" value="1"/>
</dbReference>
<keyword evidence="9" id="KW-0560">Oxidoreductase</keyword>
<evidence type="ECO:0000256" key="4">
    <source>
        <dbReference type="ARBA" id="ARBA00022723"/>
    </source>
</evidence>
<dbReference type="EMBL" id="VSSQ01000107">
    <property type="protein sequence ID" value="MPL77516.1"/>
    <property type="molecule type" value="Genomic_DNA"/>
</dbReference>
<dbReference type="InterPro" id="IPR006638">
    <property type="entry name" value="Elp3/MiaA/NifB-like_rSAM"/>
</dbReference>
<dbReference type="InterPro" id="IPR013785">
    <property type="entry name" value="Aldolase_TIM"/>
</dbReference>
<dbReference type="AlphaFoldDB" id="A0A644UEU1"/>
<dbReference type="InterPro" id="IPR058240">
    <property type="entry name" value="rSAM_sf"/>
</dbReference>
<keyword evidence="5" id="KW-0408">Iron</keyword>
<dbReference type="CDD" id="cd01335">
    <property type="entry name" value="Radical_SAM"/>
    <property type="match status" value="1"/>
</dbReference>
<evidence type="ECO:0000259" key="8">
    <source>
        <dbReference type="PROSITE" id="PS51918"/>
    </source>
</evidence>
<dbReference type="Pfam" id="PF04055">
    <property type="entry name" value="Radical_SAM"/>
    <property type="match status" value="1"/>
</dbReference>
<dbReference type="GO" id="GO:0046872">
    <property type="term" value="F:metal ion binding"/>
    <property type="evidence" value="ECO:0007669"/>
    <property type="project" value="UniProtKB-KW"/>
</dbReference>
<gene>
    <name evidence="9" type="ORF">SDC9_23372</name>
</gene>
<feature type="domain" description="Radical SAM core" evidence="8">
    <location>
        <begin position="45"/>
        <end position="271"/>
    </location>
</feature>
<keyword evidence="2" id="KW-0004">4Fe-4S</keyword>
<evidence type="ECO:0000313" key="9">
    <source>
        <dbReference type="EMBL" id="MPL77516.1"/>
    </source>
</evidence>
<dbReference type="SUPFAM" id="SSF102114">
    <property type="entry name" value="Radical SAM enzymes"/>
    <property type="match status" value="1"/>
</dbReference>
<dbReference type="PROSITE" id="PS51918">
    <property type="entry name" value="RADICAL_SAM"/>
    <property type="match status" value="1"/>
</dbReference>
<keyword evidence="3" id="KW-0949">S-adenosyl-L-methionine</keyword>
<dbReference type="EC" id="1.8.-.-" evidence="9"/>
<dbReference type="PANTHER" id="PTHR43726:SF1">
    <property type="entry name" value="BIOTIN SYNTHASE"/>
    <property type="match status" value="1"/>
</dbReference>
<evidence type="ECO:0000256" key="7">
    <source>
        <dbReference type="ARBA" id="ARBA00034078"/>
    </source>
</evidence>